<evidence type="ECO:0000313" key="2">
    <source>
        <dbReference type="EMBL" id="AIE87392.1"/>
    </source>
</evidence>
<reference evidence="2 3" key="1">
    <citation type="journal article" date="2014" name="PLoS ONE">
        <title>The first complete genome sequence of the class fimbriimonadia in the phylum armatimonadetes.</title>
        <authorList>
            <person name="Hu Z.Y."/>
            <person name="Wang Y.Z."/>
            <person name="Im W.T."/>
            <person name="Wang S.Y."/>
            <person name="Zhao G.P."/>
            <person name="Zheng H.J."/>
            <person name="Quan Z.X."/>
        </authorList>
    </citation>
    <scope>NUCLEOTIDE SEQUENCE [LARGE SCALE GENOMIC DNA]</scope>
    <source>
        <strain evidence="2">Gsoil 348</strain>
    </source>
</reference>
<feature type="chain" id="PRO_5001651968" description="Lipoprotein" evidence="1">
    <location>
        <begin position="21"/>
        <end position="219"/>
    </location>
</feature>
<evidence type="ECO:0008006" key="4">
    <source>
        <dbReference type="Google" id="ProtNLM"/>
    </source>
</evidence>
<evidence type="ECO:0000313" key="3">
    <source>
        <dbReference type="Proteomes" id="UP000027982"/>
    </source>
</evidence>
<name>A0A068NVI6_FIMGI</name>
<organism evidence="2 3">
    <name type="scientific">Fimbriimonas ginsengisoli Gsoil 348</name>
    <dbReference type="NCBI Taxonomy" id="661478"/>
    <lineage>
        <taxon>Bacteria</taxon>
        <taxon>Bacillati</taxon>
        <taxon>Armatimonadota</taxon>
        <taxon>Fimbriimonadia</taxon>
        <taxon>Fimbriimonadales</taxon>
        <taxon>Fimbriimonadaceae</taxon>
        <taxon>Fimbriimonas</taxon>
    </lineage>
</organism>
<dbReference type="HOGENOM" id="CLU_1259865_0_0_0"/>
<dbReference type="OrthoDB" id="9778411at2"/>
<gene>
    <name evidence="2" type="ORF">OP10G_4024</name>
</gene>
<keyword evidence="3" id="KW-1185">Reference proteome</keyword>
<dbReference type="Proteomes" id="UP000027982">
    <property type="component" value="Chromosome"/>
</dbReference>
<dbReference type="EMBL" id="CP007139">
    <property type="protein sequence ID" value="AIE87392.1"/>
    <property type="molecule type" value="Genomic_DNA"/>
</dbReference>
<feature type="signal peptide" evidence="1">
    <location>
        <begin position="1"/>
        <end position="20"/>
    </location>
</feature>
<keyword evidence="1" id="KW-0732">Signal</keyword>
<evidence type="ECO:0000256" key="1">
    <source>
        <dbReference type="SAM" id="SignalP"/>
    </source>
</evidence>
<dbReference type="AlphaFoldDB" id="A0A068NVI6"/>
<dbReference type="RefSeq" id="WP_025228706.1">
    <property type="nucleotide sequence ID" value="NZ_CP007139.1"/>
</dbReference>
<accession>A0A068NVI6</accession>
<proteinExistence type="predicted"/>
<dbReference type="STRING" id="661478.OP10G_4024"/>
<sequence length="219" mass="22809">MKKGLLSILALGALAVSGQAQVTRVRGGYMLRVKYTKGQSIHLDSSNTAGGLGKEMAGGKLQFKMPITMNVLNVKDGYALVQIKLGQVKSGNRIVNPGQTAVVRLDDRNQPKDSETPTNLGATLPKKPVKVGQTWSGSVPVSTGMGGGKLNATYRFAGLKMVGGKSVAVLTYTLSGFATGTGRITLLASDGTLNSNEMKLSIKGLGANPITVTSLMTRG</sequence>
<dbReference type="KEGG" id="fgi:OP10G_4024"/>
<protein>
    <recommendedName>
        <fullName evidence="4">Lipoprotein</fullName>
    </recommendedName>
</protein>